<sequence>MKIPPRKPGIEQDTATVTTTADGRTMIRIELAGYVTPSLNVAMRRHWATRGEKKCSLAGRIALQLIGKRPAKPFARARLTIERYSTGSPDEENLWGGTKDLVDCLLEPGVPYFANGKPIVRHPNGLGIIADDAPQVLQRKLVPVRVRRGGDQKTVLLIEELA</sequence>
<evidence type="ECO:0000313" key="2">
    <source>
        <dbReference type="Proteomes" id="UP000325255"/>
    </source>
</evidence>
<dbReference type="EMBL" id="VWPK01000019">
    <property type="protein sequence ID" value="KAA5611560.1"/>
    <property type="molecule type" value="Genomic_DNA"/>
</dbReference>
<reference evidence="1 2" key="1">
    <citation type="submission" date="2019-09" db="EMBL/GenBank/DDBJ databases">
        <title>Genome sequence of Rhodovastum atsumiense, a diverse member of the Acetobacteraceae family of non-sulfur purple photosynthetic bacteria.</title>
        <authorList>
            <person name="Meyer T."/>
            <person name="Kyndt J."/>
        </authorList>
    </citation>
    <scope>NUCLEOTIDE SEQUENCE [LARGE SCALE GENOMIC DNA]</scope>
    <source>
        <strain evidence="1 2">DSM 21279</strain>
    </source>
</reference>
<gene>
    <name evidence="1" type="ORF">F1189_13425</name>
</gene>
<accession>A0A5M6ITB9</accession>
<name>A0A5M6ITB9_9PROT</name>
<dbReference type="Proteomes" id="UP000325255">
    <property type="component" value="Unassembled WGS sequence"/>
</dbReference>
<protein>
    <submittedName>
        <fullName evidence="1">Uncharacterized protein</fullName>
    </submittedName>
</protein>
<comment type="caution">
    <text evidence="1">The sequence shown here is derived from an EMBL/GenBank/DDBJ whole genome shotgun (WGS) entry which is preliminary data.</text>
</comment>
<evidence type="ECO:0000313" key="1">
    <source>
        <dbReference type="EMBL" id="KAA5611560.1"/>
    </source>
</evidence>
<dbReference type="RefSeq" id="WP_150041334.1">
    <property type="nucleotide sequence ID" value="NZ_OW485606.1"/>
</dbReference>
<proteinExistence type="predicted"/>
<keyword evidence="2" id="KW-1185">Reference proteome</keyword>
<dbReference type="AlphaFoldDB" id="A0A5M6ITB9"/>
<dbReference type="OrthoDB" id="7275370at2"/>
<organism evidence="1 2">
    <name type="scientific">Rhodovastum atsumiense</name>
    <dbReference type="NCBI Taxonomy" id="504468"/>
    <lineage>
        <taxon>Bacteria</taxon>
        <taxon>Pseudomonadati</taxon>
        <taxon>Pseudomonadota</taxon>
        <taxon>Alphaproteobacteria</taxon>
        <taxon>Acetobacterales</taxon>
        <taxon>Acetobacteraceae</taxon>
        <taxon>Rhodovastum</taxon>
    </lineage>
</organism>